<dbReference type="SMART" id="SM00255">
    <property type="entry name" value="TIR"/>
    <property type="match status" value="1"/>
</dbReference>
<feature type="domain" description="TIR" evidence="6">
    <location>
        <begin position="34"/>
        <end position="209"/>
    </location>
</feature>
<sequence length="603" mass="68547">MVVLSELPEASSSSSSARVPTSSTHGHNSSTDGYRYDVFLSFRGVDTRHSFTDHLHKALIDAGINTFLDDEEIETGEDLKPELESAIKASRASIIVMSKNYATSTWCLDELVLILEQCMTSNHIVIPIFYHVEPTHVRKQQSSFGDAMAKHKQTMEAETDANKRSQWAQKIDRWNKSLTQVADLKGNDINGRSETQFIEEIVKDIHRRLHLHVRSVRPQLIGMENHINFVTSWLKDGSSHTVDVLTIYGIGGIGKTSLAKYVYGLYSHEFNTSSYIENITRKCDGKFNGLLDLQEQLCKDISKTSSIKVHDVSVYTAKIENALARKRVFLVLDDISTHVQLDALLGSKGFHPGSKVIITTKDSWLTESCSLFKTNIKPKHERHLLRGLDDFASQQLLWSHAFTCNQPKAGYEEVSDKLVKYCEGHPLALEVLGKSLYNRDVAYWEGCIEGLKKEISSPINNVLKMSFDSLPYENDKELFKHIACFFVGIDRDVTETILEACDINTRSGITNLIDRCFLSIGWNNELEMHQLVQEMGRFEVRQESIDKPWKRSRLWCHKESFKVLKQKKGKGNLLGLTLDMRMLEKEKLGVSGLRRGKSWMNRA</sequence>
<dbReference type="Gene3D" id="3.40.50.300">
    <property type="entry name" value="P-loop containing nucleotide triphosphate hydrolases"/>
    <property type="match status" value="1"/>
</dbReference>
<reference evidence="7 8" key="1">
    <citation type="submission" date="2022-01" db="EMBL/GenBank/DDBJ databases">
        <authorList>
            <person name="Xiong W."/>
            <person name="Schranz E."/>
        </authorList>
    </citation>
    <scope>NUCLEOTIDE SEQUENCE [LARGE SCALE GENOMIC DNA]</scope>
</reference>
<dbReference type="PROSITE" id="PS50104">
    <property type="entry name" value="TIR"/>
    <property type="match status" value="1"/>
</dbReference>
<dbReference type="InterPro" id="IPR002182">
    <property type="entry name" value="NB-ARC"/>
</dbReference>
<organism evidence="7 8">
    <name type="scientific">Lactuca virosa</name>
    <dbReference type="NCBI Taxonomy" id="75947"/>
    <lineage>
        <taxon>Eukaryota</taxon>
        <taxon>Viridiplantae</taxon>
        <taxon>Streptophyta</taxon>
        <taxon>Embryophyta</taxon>
        <taxon>Tracheophyta</taxon>
        <taxon>Spermatophyta</taxon>
        <taxon>Magnoliopsida</taxon>
        <taxon>eudicotyledons</taxon>
        <taxon>Gunneridae</taxon>
        <taxon>Pentapetalae</taxon>
        <taxon>asterids</taxon>
        <taxon>campanulids</taxon>
        <taxon>Asterales</taxon>
        <taxon>Asteraceae</taxon>
        <taxon>Cichorioideae</taxon>
        <taxon>Cichorieae</taxon>
        <taxon>Lactucinae</taxon>
        <taxon>Lactuca</taxon>
    </lineage>
</organism>
<dbReference type="GO" id="GO:0043531">
    <property type="term" value="F:ADP binding"/>
    <property type="evidence" value="ECO:0007669"/>
    <property type="project" value="InterPro"/>
</dbReference>
<dbReference type="GO" id="GO:0006952">
    <property type="term" value="P:defense response"/>
    <property type="evidence" value="ECO:0007669"/>
    <property type="project" value="UniProtKB-KW"/>
</dbReference>
<dbReference type="InterPro" id="IPR000157">
    <property type="entry name" value="TIR_dom"/>
</dbReference>
<keyword evidence="1" id="KW-0433">Leucine-rich repeat</keyword>
<protein>
    <recommendedName>
        <fullName evidence="6">TIR domain-containing protein</fullName>
    </recommendedName>
</protein>
<evidence type="ECO:0000313" key="8">
    <source>
        <dbReference type="Proteomes" id="UP001157418"/>
    </source>
</evidence>
<keyword evidence="2" id="KW-0677">Repeat</keyword>
<dbReference type="PRINTS" id="PR00364">
    <property type="entry name" value="DISEASERSIST"/>
</dbReference>
<keyword evidence="4" id="KW-0520">NAD</keyword>
<evidence type="ECO:0000256" key="3">
    <source>
        <dbReference type="ARBA" id="ARBA00022821"/>
    </source>
</evidence>
<dbReference type="SUPFAM" id="SSF52540">
    <property type="entry name" value="P-loop containing nucleoside triphosphate hydrolases"/>
    <property type="match status" value="1"/>
</dbReference>
<evidence type="ECO:0000256" key="4">
    <source>
        <dbReference type="ARBA" id="ARBA00023027"/>
    </source>
</evidence>
<dbReference type="InterPro" id="IPR058192">
    <property type="entry name" value="WHD_ROQ1-like"/>
</dbReference>
<dbReference type="AlphaFoldDB" id="A0AAU9NSE3"/>
<keyword evidence="3" id="KW-0611">Plant defense</keyword>
<dbReference type="Proteomes" id="UP001157418">
    <property type="component" value="Unassembled WGS sequence"/>
</dbReference>
<dbReference type="Pfam" id="PF00931">
    <property type="entry name" value="NB-ARC"/>
    <property type="match status" value="1"/>
</dbReference>
<dbReference type="GO" id="GO:0007165">
    <property type="term" value="P:signal transduction"/>
    <property type="evidence" value="ECO:0007669"/>
    <property type="project" value="InterPro"/>
</dbReference>
<dbReference type="SUPFAM" id="SSF52200">
    <property type="entry name" value="Toll/Interleukin receptor TIR domain"/>
    <property type="match status" value="1"/>
</dbReference>
<dbReference type="Pfam" id="PF23282">
    <property type="entry name" value="WHD_ROQ1"/>
    <property type="match status" value="1"/>
</dbReference>
<keyword evidence="8" id="KW-1185">Reference proteome</keyword>
<proteinExistence type="predicted"/>
<dbReference type="InterPro" id="IPR036390">
    <property type="entry name" value="WH_DNA-bd_sf"/>
</dbReference>
<dbReference type="EMBL" id="CAKMRJ010005412">
    <property type="protein sequence ID" value="CAH1440766.1"/>
    <property type="molecule type" value="Genomic_DNA"/>
</dbReference>
<feature type="region of interest" description="Disordered" evidence="5">
    <location>
        <begin position="1"/>
        <end position="28"/>
    </location>
</feature>
<accession>A0AAU9NSE3</accession>
<dbReference type="Gene3D" id="3.40.50.10140">
    <property type="entry name" value="Toll/interleukin-1 receptor homology (TIR) domain"/>
    <property type="match status" value="1"/>
</dbReference>
<dbReference type="FunFam" id="3.40.50.10140:FF:000007">
    <property type="entry name" value="Disease resistance protein (TIR-NBS-LRR class)"/>
    <property type="match status" value="1"/>
</dbReference>
<dbReference type="Gene3D" id="1.10.8.430">
    <property type="entry name" value="Helical domain of apoptotic protease-activating factors"/>
    <property type="match status" value="1"/>
</dbReference>
<evidence type="ECO:0000313" key="7">
    <source>
        <dbReference type="EMBL" id="CAH1440766.1"/>
    </source>
</evidence>
<evidence type="ECO:0000259" key="6">
    <source>
        <dbReference type="PROSITE" id="PS50104"/>
    </source>
</evidence>
<evidence type="ECO:0000256" key="5">
    <source>
        <dbReference type="SAM" id="MobiDB-lite"/>
    </source>
</evidence>
<dbReference type="PANTHER" id="PTHR11017:SF313">
    <property type="entry name" value="TIR DOMAIN, P-LOOP CONTAINING NUCLEOSIDE TRIPHOSPHATE HYDROLASE"/>
    <property type="match status" value="1"/>
</dbReference>
<dbReference type="InterPro" id="IPR027417">
    <property type="entry name" value="P-loop_NTPase"/>
</dbReference>
<comment type="caution">
    <text evidence="7">The sequence shown here is derived from an EMBL/GenBank/DDBJ whole genome shotgun (WGS) entry which is preliminary data.</text>
</comment>
<feature type="compositionally biased region" description="Low complexity" evidence="5">
    <location>
        <begin position="1"/>
        <end position="24"/>
    </location>
</feature>
<dbReference type="InterPro" id="IPR042197">
    <property type="entry name" value="Apaf_helical"/>
</dbReference>
<dbReference type="InterPro" id="IPR044974">
    <property type="entry name" value="Disease_R_plants"/>
</dbReference>
<dbReference type="InterPro" id="IPR035897">
    <property type="entry name" value="Toll_tir_struct_dom_sf"/>
</dbReference>
<name>A0AAU9NSE3_9ASTR</name>
<dbReference type="SUPFAM" id="SSF46785">
    <property type="entry name" value="Winged helix' DNA-binding domain"/>
    <property type="match status" value="1"/>
</dbReference>
<dbReference type="PANTHER" id="PTHR11017">
    <property type="entry name" value="LEUCINE-RICH REPEAT-CONTAINING PROTEIN"/>
    <property type="match status" value="1"/>
</dbReference>
<dbReference type="Pfam" id="PF01582">
    <property type="entry name" value="TIR"/>
    <property type="match status" value="1"/>
</dbReference>
<gene>
    <name evidence="7" type="ORF">LVIROSA_LOCUS26879</name>
</gene>
<evidence type="ECO:0000256" key="2">
    <source>
        <dbReference type="ARBA" id="ARBA00022737"/>
    </source>
</evidence>
<evidence type="ECO:0000256" key="1">
    <source>
        <dbReference type="ARBA" id="ARBA00022614"/>
    </source>
</evidence>